<dbReference type="Proteomes" id="UP001163321">
    <property type="component" value="Chromosome 13"/>
</dbReference>
<evidence type="ECO:0000313" key="1">
    <source>
        <dbReference type="EMBL" id="KAI9917646.1"/>
    </source>
</evidence>
<reference evidence="1 2" key="1">
    <citation type="journal article" date="2022" name="bioRxiv">
        <title>The genome of the oomycete Peronosclerospora sorghi, a cosmopolitan pathogen of maize and sorghum, is inflated with dispersed pseudogenes.</title>
        <authorList>
            <person name="Fletcher K."/>
            <person name="Martin F."/>
            <person name="Isakeit T."/>
            <person name="Cavanaugh K."/>
            <person name="Magill C."/>
            <person name="Michelmore R."/>
        </authorList>
    </citation>
    <scope>NUCLEOTIDE SEQUENCE [LARGE SCALE GENOMIC DNA]</scope>
    <source>
        <strain evidence="1">P6</strain>
    </source>
</reference>
<sequence>MLYVNDILVGCARYENAEKVGDELSARFTLKSLGDARFVLGMEVKYDMEKGELILKQEKFITKMLQNFGCNDAHATRNPMVLGQDLVPTDGHDVFDDKTKYRELGGSLLYVANATRPDRASILVIHFPIYAAINKYTSKSSILLKIESSNVVAERRKAFLFLTSSDILILKDILMYSRAWPNTSNSSSEWCELKYHQASLAERHAIVGIDVSVDFYTIRKYNIYMPHVIFESLPRQNS</sequence>
<keyword evidence="2" id="KW-1185">Reference proteome</keyword>
<proteinExistence type="predicted"/>
<name>A0ACC0WIU9_9STRA</name>
<organism evidence="1 2">
    <name type="scientific">Peronosclerospora sorghi</name>
    <dbReference type="NCBI Taxonomy" id="230839"/>
    <lineage>
        <taxon>Eukaryota</taxon>
        <taxon>Sar</taxon>
        <taxon>Stramenopiles</taxon>
        <taxon>Oomycota</taxon>
        <taxon>Peronosporomycetes</taxon>
        <taxon>Peronosporales</taxon>
        <taxon>Peronosporaceae</taxon>
        <taxon>Peronosclerospora</taxon>
    </lineage>
</organism>
<comment type="caution">
    <text evidence="1">The sequence shown here is derived from an EMBL/GenBank/DDBJ whole genome shotgun (WGS) entry which is preliminary data.</text>
</comment>
<evidence type="ECO:0000313" key="2">
    <source>
        <dbReference type="Proteomes" id="UP001163321"/>
    </source>
</evidence>
<dbReference type="EMBL" id="CM047592">
    <property type="protein sequence ID" value="KAI9917646.1"/>
    <property type="molecule type" value="Genomic_DNA"/>
</dbReference>
<protein>
    <submittedName>
        <fullName evidence="1">Uncharacterized protein</fullName>
    </submittedName>
</protein>
<gene>
    <name evidence="1" type="ORF">PsorP6_012775</name>
</gene>
<accession>A0ACC0WIU9</accession>